<protein>
    <recommendedName>
        <fullName evidence="3">Transcriptional repressor</fullName>
    </recommendedName>
</protein>
<dbReference type="Proteomes" id="UP000245627">
    <property type="component" value="Unassembled WGS sequence"/>
</dbReference>
<dbReference type="SUPFAM" id="SSF46785">
    <property type="entry name" value="Winged helix' DNA-binding domain"/>
    <property type="match status" value="1"/>
</dbReference>
<dbReference type="EMBL" id="QDKG01000001">
    <property type="protein sequence ID" value="PVH26089.1"/>
    <property type="molecule type" value="Genomic_DNA"/>
</dbReference>
<dbReference type="Gene3D" id="1.10.10.10">
    <property type="entry name" value="Winged helix-like DNA-binding domain superfamily/Winged helix DNA-binding domain"/>
    <property type="match status" value="1"/>
</dbReference>
<name>A0A2T8HKW9_9SPHI</name>
<evidence type="ECO:0008006" key="3">
    <source>
        <dbReference type="Google" id="ProtNLM"/>
    </source>
</evidence>
<dbReference type="Pfam" id="PF01475">
    <property type="entry name" value="FUR"/>
    <property type="match status" value="1"/>
</dbReference>
<proteinExistence type="predicted"/>
<accession>A0A2T8HKW9</accession>
<dbReference type="InterPro" id="IPR036390">
    <property type="entry name" value="WH_DNA-bd_sf"/>
</dbReference>
<dbReference type="InterPro" id="IPR036388">
    <property type="entry name" value="WH-like_DNA-bd_sf"/>
</dbReference>
<evidence type="ECO:0000313" key="2">
    <source>
        <dbReference type="Proteomes" id="UP000245627"/>
    </source>
</evidence>
<gene>
    <name evidence="1" type="ORF">DC487_00240</name>
</gene>
<comment type="caution">
    <text evidence="1">The sequence shown here is derived from an EMBL/GenBank/DDBJ whole genome shotgun (WGS) entry which is preliminary data.</text>
</comment>
<organism evidence="1 2">
    <name type="scientific">Sphingobacterium corticibacter</name>
    <dbReference type="NCBI Taxonomy" id="2171749"/>
    <lineage>
        <taxon>Bacteria</taxon>
        <taxon>Pseudomonadati</taxon>
        <taxon>Bacteroidota</taxon>
        <taxon>Sphingobacteriia</taxon>
        <taxon>Sphingobacteriales</taxon>
        <taxon>Sphingobacteriaceae</taxon>
        <taxon>Sphingobacterium</taxon>
    </lineage>
</organism>
<dbReference type="AlphaFoldDB" id="A0A2T8HKW9"/>
<keyword evidence="2" id="KW-1185">Reference proteome</keyword>
<dbReference type="GO" id="GO:0003700">
    <property type="term" value="F:DNA-binding transcription factor activity"/>
    <property type="evidence" value="ECO:0007669"/>
    <property type="project" value="InterPro"/>
</dbReference>
<dbReference type="InterPro" id="IPR002481">
    <property type="entry name" value="FUR"/>
</dbReference>
<evidence type="ECO:0000313" key="1">
    <source>
        <dbReference type="EMBL" id="PVH26089.1"/>
    </source>
</evidence>
<dbReference type="RefSeq" id="WP_116773935.1">
    <property type="nucleotide sequence ID" value="NZ_QDKG01000001.1"/>
</dbReference>
<sequence length="107" mass="12586">MKKNEADPKQKSIGEASQEALTSQVYEKLINHNFIVNKQRKIVIEGLISQEERTTAEQLWLKIYKTKKISITTVYNTLNILCRNGIAYKFYDEINQAFYMIDQTFFL</sequence>
<reference evidence="1 2" key="1">
    <citation type="submission" date="2018-04" db="EMBL/GenBank/DDBJ databases">
        <title>Sphingobacterium cortibacter sp. nov.</title>
        <authorList>
            <person name="Li Y."/>
        </authorList>
    </citation>
    <scope>NUCLEOTIDE SEQUENCE [LARGE SCALE GENOMIC DNA]</scope>
    <source>
        <strain evidence="1 2">2c-3</strain>
    </source>
</reference>